<keyword evidence="2" id="KW-1185">Reference proteome</keyword>
<protein>
    <submittedName>
        <fullName evidence="1">Uncharacterized protein</fullName>
    </submittedName>
</protein>
<comment type="caution">
    <text evidence="1">The sequence shown here is derived from an EMBL/GenBank/DDBJ whole genome shotgun (WGS) entry which is preliminary data.</text>
</comment>
<sequence>MGKFKLYIGIDPGKNGALAMIRESKEVILIDFNLKAYINLLNSFKNNIKSYDMFIGIERVHSMPGEGVKSSFSFGERVGELKGMISTLNFDNNTEWILPQIWQKHINTDSNKGKKAIADHLLKQYPSADLFGPRGGLKDGRSDALGIASYIYQKYN</sequence>
<name>A0A825B924_CAMFE</name>
<gene>
    <name evidence="1" type="ORF">CX802_03600</name>
</gene>
<dbReference type="CDD" id="cd22992">
    <property type="entry name" value="MOC1"/>
    <property type="match status" value="1"/>
</dbReference>
<organism evidence="1 2">
    <name type="scientific">Campylobacter fetus</name>
    <dbReference type="NCBI Taxonomy" id="196"/>
    <lineage>
        <taxon>Bacteria</taxon>
        <taxon>Pseudomonadati</taxon>
        <taxon>Campylobacterota</taxon>
        <taxon>Epsilonproteobacteria</taxon>
        <taxon>Campylobacterales</taxon>
        <taxon>Campylobacteraceae</taxon>
        <taxon>Campylobacter</taxon>
    </lineage>
</organism>
<accession>A0A825B924</accession>
<evidence type="ECO:0000313" key="2">
    <source>
        <dbReference type="Proteomes" id="UP000535509"/>
    </source>
</evidence>
<proteinExistence type="predicted"/>
<reference evidence="1 2" key="1">
    <citation type="submission" date="2018-06" db="EMBL/GenBank/DDBJ databases">
        <authorList>
            <consortium name="PulseNet: The National Subtyping Network for Foodborne Disease Surveillance"/>
            <person name="Tarr C.L."/>
            <person name="Trees E."/>
            <person name="Katz L.S."/>
            <person name="Carleton-Romer H.A."/>
            <person name="Stroika S."/>
            <person name="Kucerova Z."/>
            <person name="Roache K.F."/>
            <person name="Sabol A.L."/>
            <person name="Besser J."/>
            <person name="Gerner-Smidt P."/>
        </authorList>
    </citation>
    <scope>NUCLEOTIDE SEQUENCE [LARGE SCALE GENOMIC DNA]</scope>
    <source>
        <strain evidence="1 2">PNUSAC001503</strain>
    </source>
</reference>
<dbReference type="EMBL" id="AABTCC010000008">
    <property type="protein sequence ID" value="EAI8858935.1"/>
    <property type="molecule type" value="Genomic_DNA"/>
</dbReference>
<dbReference type="Proteomes" id="UP000535509">
    <property type="component" value="Unassembled WGS sequence"/>
</dbReference>
<dbReference type="RefSeq" id="WP_042960292.1">
    <property type="nucleotide sequence ID" value="NZ_JACXXC010000001.1"/>
</dbReference>
<evidence type="ECO:0000313" key="1">
    <source>
        <dbReference type="EMBL" id="EAI8858935.1"/>
    </source>
</evidence>
<dbReference type="AlphaFoldDB" id="A0A825B924"/>